<comment type="caution">
    <text evidence="1">The sequence shown here is derived from an EMBL/GenBank/DDBJ whole genome shotgun (WGS) entry which is preliminary data.</text>
</comment>
<name>A0ABQ8B6N6_BRANA</name>
<reference evidence="1 2" key="1">
    <citation type="submission" date="2021-05" db="EMBL/GenBank/DDBJ databases">
        <title>Genome Assembly of Synthetic Allotetraploid Brassica napus Reveals Homoeologous Exchanges between Subgenomes.</title>
        <authorList>
            <person name="Davis J.T."/>
        </authorList>
    </citation>
    <scope>NUCLEOTIDE SEQUENCE [LARGE SCALE GENOMIC DNA]</scope>
    <source>
        <strain evidence="2">cv. Da-Ae</strain>
        <tissue evidence="1">Seedling</tissue>
    </source>
</reference>
<dbReference type="InterPro" id="IPR055314">
    <property type="entry name" value="At2g29880-like"/>
</dbReference>
<dbReference type="PANTHER" id="PTHR47864:SF2">
    <property type="entry name" value="MYB_SANT-LIKE DNA-BINDING DOMAIN PROTEIN"/>
    <property type="match status" value="1"/>
</dbReference>
<gene>
    <name evidence="1" type="ORF">HID58_039968</name>
</gene>
<dbReference type="EMBL" id="JAGKQM010000011">
    <property type="protein sequence ID" value="KAH0900465.1"/>
    <property type="molecule type" value="Genomic_DNA"/>
</dbReference>
<sequence length="154" mass="17757">MYTSHNTSKFTVAMGNFFSRLLMVWDQKFVNSVRVAVGPVIGAYEFWNVRETTMLIRLFVDGIKQGWRDKNGSMNKMTILPNLNATLGCHKTHKHYLKTGEAVWDQKIVNNLRGAVKPSTSRPARQYRISPWKGSEDSKSTQWDRNAIIDAFFR</sequence>
<keyword evidence="2" id="KW-1185">Reference proteome</keyword>
<dbReference type="PANTHER" id="PTHR47864">
    <property type="entry name" value="TRANSMEMBRANE PROTEIN"/>
    <property type="match status" value="1"/>
</dbReference>
<protein>
    <submittedName>
        <fullName evidence="1">Uncharacterized protein</fullName>
    </submittedName>
</protein>
<evidence type="ECO:0000313" key="2">
    <source>
        <dbReference type="Proteomes" id="UP000824890"/>
    </source>
</evidence>
<accession>A0ABQ8B6N6</accession>
<evidence type="ECO:0000313" key="1">
    <source>
        <dbReference type="EMBL" id="KAH0900465.1"/>
    </source>
</evidence>
<dbReference type="Proteomes" id="UP000824890">
    <property type="component" value="Unassembled WGS sequence"/>
</dbReference>
<proteinExistence type="predicted"/>
<organism evidence="1 2">
    <name type="scientific">Brassica napus</name>
    <name type="common">Rape</name>
    <dbReference type="NCBI Taxonomy" id="3708"/>
    <lineage>
        <taxon>Eukaryota</taxon>
        <taxon>Viridiplantae</taxon>
        <taxon>Streptophyta</taxon>
        <taxon>Embryophyta</taxon>
        <taxon>Tracheophyta</taxon>
        <taxon>Spermatophyta</taxon>
        <taxon>Magnoliopsida</taxon>
        <taxon>eudicotyledons</taxon>
        <taxon>Gunneridae</taxon>
        <taxon>Pentapetalae</taxon>
        <taxon>rosids</taxon>
        <taxon>malvids</taxon>
        <taxon>Brassicales</taxon>
        <taxon>Brassicaceae</taxon>
        <taxon>Brassiceae</taxon>
        <taxon>Brassica</taxon>
    </lineage>
</organism>